<feature type="transmembrane region" description="Helical" evidence="5">
    <location>
        <begin position="316"/>
        <end position="336"/>
    </location>
</feature>
<reference evidence="7 8" key="1">
    <citation type="submission" date="2016-12" db="EMBL/GenBank/DDBJ databases">
        <title>Diversity of luminous bacteria.</title>
        <authorList>
            <person name="Yoshizawa S."/>
            <person name="Kogure K."/>
        </authorList>
    </citation>
    <scope>NUCLEOTIDE SEQUENCE [LARGE SCALE GENOMIC DNA]</scope>
    <source>
        <strain evidence="7 8">SA4-48</strain>
    </source>
</reference>
<dbReference type="GO" id="GO:0016020">
    <property type="term" value="C:membrane"/>
    <property type="evidence" value="ECO:0007669"/>
    <property type="project" value="UniProtKB-SubCell"/>
</dbReference>
<evidence type="ECO:0000256" key="3">
    <source>
        <dbReference type="ARBA" id="ARBA00022989"/>
    </source>
</evidence>
<keyword evidence="4 5" id="KW-0472">Membrane</keyword>
<feature type="transmembrane region" description="Helical" evidence="5">
    <location>
        <begin position="145"/>
        <end position="168"/>
    </location>
</feature>
<organism evidence="7 8">
    <name type="scientific">Psychrosphaera saromensis</name>
    <dbReference type="NCBI Taxonomy" id="716813"/>
    <lineage>
        <taxon>Bacteria</taxon>
        <taxon>Pseudomonadati</taxon>
        <taxon>Pseudomonadota</taxon>
        <taxon>Gammaproteobacteria</taxon>
        <taxon>Alteromonadales</taxon>
        <taxon>Pseudoalteromonadaceae</taxon>
        <taxon>Psychrosphaera</taxon>
    </lineage>
</organism>
<feature type="transmembrane region" description="Helical" evidence="5">
    <location>
        <begin position="24"/>
        <end position="43"/>
    </location>
</feature>
<dbReference type="PANTHER" id="PTHR43027">
    <property type="entry name" value="DOXORUBICIN RESISTANCE ABC TRANSPORTER PERMEASE PROTEIN DRRC-RELATED"/>
    <property type="match status" value="1"/>
</dbReference>
<evidence type="ECO:0000256" key="1">
    <source>
        <dbReference type="ARBA" id="ARBA00004141"/>
    </source>
</evidence>
<evidence type="ECO:0000256" key="4">
    <source>
        <dbReference type="ARBA" id="ARBA00023136"/>
    </source>
</evidence>
<dbReference type="PANTHER" id="PTHR43027:SF2">
    <property type="entry name" value="TRANSPORT PERMEASE PROTEIN"/>
    <property type="match status" value="1"/>
</dbReference>
<proteinExistence type="predicted"/>
<evidence type="ECO:0000313" key="8">
    <source>
        <dbReference type="Proteomes" id="UP000239007"/>
    </source>
</evidence>
<evidence type="ECO:0000313" key="7">
    <source>
        <dbReference type="EMBL" id="PQJ54700.1"/>
    </source>
</evidence>
<feature type="transmembrane region" description="Helical" evidence="5">
    <location>
        <begin position="198"/>
        <end position="221"/>
    </location>
</feature>
<evidence type="ECO:0000259" key="6">
    <source>
        <dbReference type="PROSITE" id="PS51012"/>
    </source>
</evidence>
<evidence type="ECO:0000256" key="2">
    <source>
        <dbReference type="ARBA" id="ARBA00022692"/>
    </source>
</evidence>
<name>A0A2S7UZK3_9GAMM</name>
<dbReference type="OrthoDB" id="8988363at2"/>
<dbReference type="PROSITE" id="PS51012">
    <property type="entry name" value="ABC_TM2"/>
    <property type="match status" value="1"/>
</dbReference>
<dbReference type="AlphaFoldDB" id="A0A2S7UZK3"/>
<evidence type="ECO:0000256" key="5">
    <source>
        <dbReference type="SAM" id="Phobius"/>
    </source>
</evidence>
<feature type="domain" description="ABC transmembrane type-2" evidence="6">
    <location>
        <begin position="107"/>
        <end position="337"/>
    </location>
</feature>
<dbReference type="Pfam" id="PF12698">
    <property type="entry name" value="ABC2_membrane_3"/>
    <property type="match status" value="1"/>
</dbReference>
<protein>
    <submittedName>
        <fullName evidence="7">ABC transporter permease</fullName>
    </submittedName>
</protein>
<accession>A0A2S7UZK3</accession>
<keyword evidence="2 5" id="KW-0812">Transmembrane</keyword>
<dbReference type="EMBL" id="MSCH01000003">
    <property type="protein sequence ID" value="PQJ54700.1"/>
    <property type="molecule type" value="Genomic_DNA"/>
</dbReference>
<dbReference type="InterPro" id="IPR052902">
    <property type="entry name" value="ABC-2_transporter"/>
</dbReference>
<feature type="transmembrane region" description="Helical" evidence="5">
    <location>
        <begin position="227"/>
        <end position="246"/>
    </location>
</feature>
<keyword evidence="3 5" id="KW-1133">Transmembrane helix</keyword>
<dbReference type="GO" id="GO:0140359">
    <property type="term" value="F:ABC-type transporter activity"/>
    <property type="evidence" value="ECO:0007669"/>
    <property type="project" value="InterPro"/>
</dbReference>
<dbReference type="InterPro" id="IPR047817">
    <property type="entry name" value="ABC2_TM_bact-type"/>
</dbReference>
<dbReference type="Proteomes" id="UP000239007">
    <property type="component" value="Unassembled WGS sequence"/>
</dbReference>
<keyword evidence="8" id="KW-1185">Reference proteome</keyword>
<gene>
    <name evidence="7" type="ORF">BTO11_14270</name>
</gene>
<dbReference type="InterPro" id="IPR013525">
    <property type="entry name" value="ABC2_TM"/>
</dbReference>
<comment type="subcellular location">
    <subcellularLocation>
        <location evidence="1">Membrane</location>
        <topology evidence="1">Multi-pass membrane protein</topology>
    </subcellularLocation>
</comment>
<feature type="transmembrane region" description="Helical" evidence="5">
    <location>
        <begin position="258"/>
        <end position="276"/>
    </location>
</feature>
<comment type="caution">
    <text evidence="7">The sequence shown here is derived from an EMBL/GenBank/DDBJ whole genome shotgun (WGS) entry which is preliminary data.</text>
</comment>
<dbReference type="RefSeq" id="WP_105053221.1">
    <property type="nucleotide sequence ID" value="NZ_BMYG01000001.1"/>
</dbReference>
<sequence length="341" mass="38718">MLFFKRFYAILKARNLEFFRDKSSLAWSIAFPVLLLVGFSIVFSGDGKDIYKVGVLNTPDKEAAFLQTKYIEFVDYTDTELALGKIRQHKLDLLVDYRLGLYWINDTSPTGYMAEHLLLAQNNDMTNKEWIKQTVTGKQIRYIDWVLPGILGMNMMFSCLFGVGYVIVRYRKSMVLKRLNATPVSAFEFLSAQIVSRLMIVMCISSVIFIGCDIMFDFYMLGSYFDLFIIAILGAMSLISLGLIIAARSQSEELTGGLLNMASWPMMIFSGVWFSLEGSPEIIQQLAYWLPLTHLVESARAIMTEGANLYDLREHIAIMIVMTGVFLGLGTLTFRWNGDGR</sequence>